<dbReference type="SUPFAM" id="SSF51905">
    <property type="entry name" value="FAD/NAD(P)-binding domain"/>
    <property type="match status" value="1"/>
</dbReference>
<evidence type="ECO:0000313" key="9">
    <source>
        <dbReference type="EMBL" id="SRX93841.1"/>
    </source>
</evidence>
<evidence type="ECO:0000256" key="7">
    <source>
        <dbReference type="ARBA" id="ARBA00023033"/>
    </source>
</evidence>
<keyword evidence="5" id="KW-0521">NADP</keyword>
<keyword evidence="6" id="KW-0560">Oxidoreductase</keyword>
<dbReference type="STRING" id="29313.BHQ16_11450"/>
<dbReference type="Proteomes" id="UP000252015">
    <property type="component" value="Unassembled WGS sequence"/>
</dbReference>
<dbReference type="Gene3D" id="3.50.50.60">
    <property type="entry name" value="FAD/NAD(P)-binding domain"/>
    <property type="match status" value="2"/>
</dbReference>
<keyword evidence="7 9" id="KW-0503">Monooxygenase</keyword>
<accession>A0A375YY58</accession>
<evidence type="ECO:0000313" key="10">
    <source>
        <dbReference type="Proteomes" id="UP000252015"/>
    </source>
</evidence>
<sequence>MITADVVVVGAHIAGFPTLDGELTSAVFDDDADAWTLTTRGGDECRSQIVIARSPLVPWIPDLPGRNEFRGLAFHAAAPGPGFDPTGKRIAVIGADAEAGRLIERITGRAAKLEVFAYAPRRVVGTTRRRRRRRPRISVTSEPIDSLTASGIRTRSGVHHEVDVIIYGTGFAVPDQLPALVGAGGITLPQAWRDGMEPYLGVAVHGFPNYFFVSGPDSERYVAACLQLMDGQSRIEVRRSSQQTFNERVYLHSPKPGAIASAFDVSNPRPDGTYRGAATLTVADTSRAVRVHLIGHVDPIDGQYHWQGTVFDPPDLLKPGRAVTLAIGNCSASARITEETPQGTHSIAGVGAPPFASQ</sequence>
<dbReference type="GO" id="GO:0016709">
    <property type="term" value="F:oxidoreductase activity, acting on paired donors, with incorporation or reduction of molecular oxygen, NAD(P)H as one donor, and incorporation of one atom of oxygen"/>
    <property type="evidence" value="ECO:0007669"/>
    <property type="project" value="UniProtKB-ARBA"/>
</dbReference>
<proteinExistence type="inferred from homology"/>
<feature type="domain" description="DUF4873" evidence="8">
    <location>
        <begin position="273"/>
        <end position="356"/>
    </location>
</feature>
<comment type="cofactor">
    <cofactor evidence="1">
        <name>FAD</name>
        <dbReference type="ChEBI" id="CHEBI:57692"/>
    </cofactor>
</comment>
<dbReference type="PANTHER" id="PTHR43098:SF3">
    <property type="entry name" value="L-ORNITHINE N(5)-MONOOXYGENASE-RELATED"/>
    <property type="match status" value="1"/>
</dbReference>
<dbReference type="EMBL" id="UEGW01000001">
    <property type="protein sequence ID" value="SRX93841.1"/>
    <property type="molecule type" value="Genomic_DNA"/>
</dbReference>
<dbReference type="InterPro" id="IPR036188">
    <property type="entry name" value="FAD/NAD-bd_sf"/>
</dbReference>
<evidence type="ECO:0000256" key="1">
    <source>
        <dbReference type="ARBA" id="ARBA00001974"/>
    </source>
</evidence>
<evidence type="ECO:0000259" key="8">
    <source>
        <dbReference type="Pfam" id="PF16170"/>
    </source>
</evidence>
<dbReference type="InterPro" id="IPR050775">
    <property type="entry name" value="FAD-binding_Monooxygenases"/>
</dbReference>
<name>A0A375YY58_MYCSH</name>
<dbReference type="PANTHER" id="PTHR43098">
    <property type="entry name" value="L-ORNITHINE N(5)-MONOOXYGENASE-RELATED"/>
    <property type="match status" value="1"/>
</dbReference>
<evidence type="ECO:0000256" key="2">
    <source>
        <dbReference type="ARBA" id="ARBA00010139"/>
    </source>
</evidence>
<evidence type="ECO:0000256" key="4">
    <source>
        <dbReference type="ARBA" id="ARBA00022827"/>
    </source>
</evidence>
<dbReference type="AlphaFoldDB" id="A0A375YY58"/>
<evidence type="ECO:0000256" key="6">
    <source>
        <dbReference type="ARBA" id="ARBA00023002"/>
    </source>
</evidence>
<gene>
    <name evidence="9" type="ORF">MSP7336_02085</name>
</gene>
<keyword evidence="3" id="KW-0285">Flavoprotein</keyword>
<evidence type="ECO:0000256" key="5">
    <source>
        <dbReference type="ARBA" id="ARBA00022857"/>
    </source>
</evidence>
<dbReference type="InterPro" id="IPR032371">
    <property type="entry name" value="DUF4873"/>
</dbReference>
<dbReference type="Pfam" id="PF16170">
    <property type="entry name" value="DUF4873"/>
    <property type="match status" value="1"/>
</dbReference>
<keyword evidence="10" id="KW-1185">Reference proteome</keyword>
<evidence type="ECO:0000256" key="3">
    <source>
        <dbReference type="ARBA" id="ARBA00022630"/>
    </source>
</evidence>
<reference evidence="9 10" key="1">
    <citation type="submission" date="2018-05" db="EMBL/GenBank/DDBJ databases">
        <authorList>
            <consortium name="IHU Genomes"/>
        </authorList>
    </citation>
    <scope>NUCLEOTIDE SEQUENCE [LARGE SCALE GENOMIC DNA]</scope>
    <source>
        <strain evidence="9 10">P7336</strain>
    </source>
</reference>
<comment type="similarity">
    <text evidence="2">Belongs to the FAD-binding monooxygenase family.</text>
</comment>
<keyword evidence="4" id="KW-0274">FAD</keyword>
<dbReference type="RefSeq" id="WP_425325739.1">
    <property type="nucleotide sequence ID" value="NZ_UEGW01000001.1"/>
</dbReference>
<organism evidence="9 10">
    <name type="scientific">Mycobacterium shimoidei</name>
    <dbReference type="NCBI Taxonomy" id="29313"/>
    <lineage>
        <taxon>Bacteria</taxon>
        <taxon>Bacillati</taxon>
        <taxon>Actinomycetota</taxon>
        <taxon>Actinomycetes</taxon>
        <taxon>Mycobacteriales</taxon>
        <taxon>Mycobacteriaceae</taxon>
        <taxon>Mycobacterium</taxon>
    </lineage>
</organism>
<protein>
    <submittedName>
        <fullName evidence="9">Putative monooxygenase [Mycobacterium tuberculosis H37Rv]</fullName>
    </submittedName>
</protein>